<evidence type="ECO:0000313" key="3">
    <source>
        <dbReference type="Proteomes" id="UP000789706"/>
    </source>
</evidence>
<name>A0A9N9DQ17_9GLOM</name>
<proteinExistence type="predicted"/>
<dbReference type="EMBL" id="CAJVPK010005359">
    <property type="protein sequence ID" value="CAG8643802.1"/>
    <property type="molecule type" value="Genomic_DNA"/>
</dbReference>
<feature type="region of interest" description="Disordered" evidence="1">
    <location>
        <begin position="1"/>
        <end position="24"/>
    </location>
</feature>
<gene>
    <name evidence="2" type="ORF">DEBURN_LOCUS11249</name>
</gene>
<protein>
    <submittedName>
        <fullName evidence="2">11847_t:CDS:1</fullName>
    </submittedName>
</protein>
<dbReference type="AlphaFoldDB" id="A0A9N9DQ17"/>
<keyword evidence="3" id="KW-1185">Reference proteome</keyword>
<feature type="non-terminal residue" evidence="2">
    <location>
        <position position="1"/>
    </location>
</feature>
<sequence length="104" mass="11715">ESAELKVQEQVQTKNQPEKSTNGIITGYDSEIETFLMSSDISHIIIPDCNLQQFEKIASANPRPLRMNLIEGLLEIMPESEIIRQVANWKNANKNLVGRCTSSQ</sequence>
<feature type="compositionally biased region" description="Polar residues" evidence="1">
    <location>
        <begin position="9"/>
        <end position="24"/>
    </location>
</feature>
<evidence type="ECO:0000313" key="2">
    <source>
        <dbReference type="EMBL" id="CAG8643802.1"/>
    </source>
</evidence>
<evidence type="ECO:0000256" key="1">
    <source>
        <dbReference type="SAM" id="MobiDB-lite"/>
    </source>
</evidence>
<dbReference type="OrthoDB" id="2423880at2759"/>
<reference evidence="2" key="1">
    <citation type="submission" date="2021-06" db="EMBL/GenBank/DDBJ databases">
        <authorList>
            <person name="Kallberg Y."/>
            <person name="Tangrot J."/>
            <person name="Rosling A."/>
        </authorList>
    </citation>
    <scope>NUCLEOTIDE SEQUENCE</scope>
    <source>
        <strain evidence="2">AZ414A</strain>
    </source>
</reference>
<accession>A0A9N9DQ17</accession>
<comment type="caution">
    <text evidence="2">The sequence shown here is derived from an EMBL/GenBank/DDBJ whole genome shotgun (WGS) entry which is preliminary data.</text>
</comment>
<organism evidence="2 3">
    <name type="scientific">Diversispora eburnea</name>
    <dbReference type="NCBI Taxonomy" id="1213867"/>
    <lineage>
        <taxon>Eukaryota</taxon>
        <taxon>Fungi</taxon>
        <taxon>Fungi incertae sedis</taxon>
        <taxon>Mucoromycota</taxon>
        <taxon>Glomeromycotina</taxon>
        <taxon>Glomeromycetes</taxon>
        <taxon>Diversisporales</taxon>
        <taxon>Diversisporaceae</taxon>
        <taxon>Diversispora</taxon>
    </lineage>
</organism>
<dbReference type="Proteomes" id="UP000789706">
    <property type="component" value="Unassembled WGS sequence"/>
</dbReference>
<feature type="non-terminal residue" evidence="2">
    <location>
        <position position="104"/>
    </location>
</feature>